<dbReference type="RefSeq" id="WP_126018765.1">
    <property type="nucleotide sequence ID" value="NZ_CP034437.1"/>
</dbReference>
<keyword evidence="3" id="KW-1185">Reference proteome</keyword>
<dbReference type="PANTHER" id="PTHR46211">
    <property type="entry name" value="GLYCEROPHOSPHORYL DIESTER PHOSPHODIESTERASE"/>
    <property type="match status" value="1"/>
</dbReference>
<dbReference type="PROSITE" id="PS51704">
    <property type="entry name" value="GP_PDE"/>
    <property type="match status" value="1"/>
</dbReference>
<evidence type="ECO:0000313" key="3">
    <source>
        <dbReference type="Proteomes" id="UP000272528"/>
    </source>
</evidence>
<dbReference type="InterPro" id="IPR030395">
    <property type="entry name" value="GP_PDE_dom"/>
</dbReference>
<organism evidence="2 3">
    <name type="scientific">Paenibacillus albus</name>
    <dbReference type="NCBI Taxonomy" id="2495582"/>
    <lineage>
        <taxon>Bacteria</taxon>
        <taxon>Bacillati</taxon>
        <taxon>Bacillota</taxon>
        <taxon>Bacilli</taxon>
        <taxon>Bacillales</taxon>
        <taxon>Paenibacillaceae</taxon>
        <taxon>Paenibacillus</taxon>
    </lineage>
</organism>
<dbReference type="OrthoDB" id="384721at2"/>
<proteinExistence type="predicted"/>
<protein>
    <submittedName>
        <fullName evidence="2">Glycerophosphodiester phosphodiesterase</fullName>
    </submittedName>
</protein>
<evidence type="ECO:0000313" key="2">
    <source>
        <dbReference type="EMBL" id="AZN42769.1"/>
    </source>
</evidence>
<dbReference type="GO" id="GO:0008081">
    <property type="term" value="F:phosphoric diester hydrolase activity"/>
    <property type="evidence" value="ECO:0007669"/>
    <property type="project" value="InterPro"/>
</dbReference>
<dbReference type="Proteomes" id="UP000272528">
    <property type="component" value="Chromosome"/>
</dbReference>
<gene>
    <name evidence="2" type="ORF">EJC50_26065</name>
</gene>
<evidence type="ECO:0000259" key="1">
    <source>
        <dbReference type="PROSITE" id="PS51704"/>
    </source>
</evidence>
<dbReference type="CDD" id="cd08556">
    <property type="entry name" value="GDPD"/>
    <property type="match status" value="1"/>
</dbReference>
<dbReference type="InterPro" id="IPR017946">
    <property type="entry name" value="PLC-like_Pdiesterase_TIM-brl"/>
</dbReference>
<feature type="domain" description="GP-PDE" evidence="1">
    <location>
        <begin position="4"/>
        <end position="234"/>
    </location>
</feature>
<dbReference type="KEGG" id="palb:EJC50_26065"/>
<dbReference type="Gene3D" id="3.20.20.190">
    <property type="entry name" value="Phosphatidylinositol (PI) phosphodiesterase"/>
    <property type="match status" value="1"/>
</dbReference>
<dbReference type="EMBL" id="CP034437">
    <property type="protein sequence ID" value="AZN42769.1"/>
    <property type="molecule type" value="Genomic_DNA"/>
</dbReference>
<accession>A0A3Q8X921</accession>
<dbReference type="SUPFAM" id="SSF51695">
    <property type="entry name" value="PLC-like phosphodiesterases"/>
    <property type="match status" value="1"/>
</dbReference>
<sequence length="240" mass="27281">MMCRTLIAAHTGCGVHPDNTMASFYEAMAFGAHIAEVDVHAASDGTAILLHDDSPYLREYSYEQLKEPEMRVLLDPIYADFELATLEQVLRASDNERLLLNLDIKSEEAIEPTVKLVHEWQAQSRVFITGHDLLAEHFPYIRVMLNTPTQLTEAQSEHYEEFAERVCQQALQGGYVGLNMHYSTCRQQTVDLAHASGLLVWVYTVNEQEAMEALIRMDVDAITTRKPERLLNLCKDLLEL</sequence>
<dbReference type="Pfam" id="PF03009">
    <property type="entry name" value="GDPD"/>
    <property type="match status" value="1"/>
</dbReference>
<dbReference type="GO" id="GO:0006629">
    <property type="term" value="P:lipid metabolic process"/>
    <property type="evidence" value="ECO:0007669"/>
    <property type="project" value="InterPro"/>
</dbReference>
<name>A0A3Q8X921_9BACL</name>
<reference evidence="3" key="1">
    <citation type="submission" date="2018-12" db="EMBL/GenBank/DDBJ databases">
        <title>Genome sequence of Peanibacillus sp.</title>
        <authorList>
            <person name="Subramani G."/>
            <person name="Srinivasan S."/>
            <person name="Kim M.K."/>
        </authorList>
    </citation>
    <scope>NUCLEOTIDE SEQUENCE [LARGE SCALE GENOMIC DNA]</scope>
    <source>
        <strain evidence="3">18JY67-1</strain>
    </source>
</reference>
<dbReference type="AlphaFoldDB" id="A0A3Q8X921"/>
<dbReference type="PANTHER" id="PTHR46211:SF14">
    <property type="entry name" value="GLYCEROPHOSPHODIESTER PHOSPHODIESTERASE"/>
    <property type="match status" value="1"/>
</dbReference>